<reference evidence="2" key="1">
    <citation type="submission" date="2021-02" db="EMBL/GenBank/DDBJ databases">
        <authorList>
            <person name="Nowell W R."/>
        </authorList>
    </citation>
    <scope>NUCLEOTIDE SEQUENCE</scope>
</reference>
<gene>
    <name evidence="2" type="ORF">GPM918_LOCUS29425</name>
    <name evidence="3" type="ORF">SRO942_LOCUS30003</name>
</gene>
<feature type="region of interest" description="Disordered" evidence="1">
    <location>
        <begin position="131"/>
        <end position="160"/>
    </location>
</feature>
<dbReference type="EMBL" id="CAJOBC010047136">
    <property type="protein sequence ID" value="CAF4164944.1"/>
    <property type="molecule type" value="Genomic_DNA"/>
</dbReference>
<evidence type="ECO:0008006" key="5">
    <source>
        <dbReference type="Google" id="ProtNLM"/>
    </source>
</evidence>
<feature type="compositionally biased region" description="Low complexity" evidence="1">
    <location>
        <begin position="135"/>
        <end position="151"/>
    </location>
</feature>
<organism evidence="2 4">
    <name type="scientific">Didymodactylos carnosus</name>
    <dbReference type="NCBI Taxonomy" id="1234261"/>
    <lineage>
        <taxon>Eukaryota</taxon>
        <taxon>Metazoa</taxon>
        <taxon>Spiralia</taxon>
        <taxon>Gnathifera</taxon>
        <taxon>Rotifera</taxon>
        <taxon>Eurotatoria</taxon>
        <taxon>Bdelloidea</taxon>
        <taxon>Philodinida</taxon>
        <taxon>Philodinidae</taxon>
        <taxon>Didymodactylos</taxon>
    </lineage>
</organism>
<sequence length="309" mass="35318">MSRQAERHQYQRLLPFQKISALDAKLLRPLFSTQWDVHQNISQSSTDEDQTPTEIMEGNVQQLPQHQEEEQTSASIALAQVEFYAIPDQDLKESVPANDSVLSKREQEGEDNNQILEDTIQTPSSTTDFGAAEVAQPQSSPSPTTISAATTNSLKQDQQRSKNLIEYAPGRYRRQSVHNGQFQVALSFAGDERLRVEPIAELLESELGPNQVFYDKWYEAEMYLYRKRSSLIVVFECPQYRVKEWCKLEWRGIRELLKTGQEKRIMLLSSYDLHPLPGTYSGDGYLSIKDKSSEVVVDNILIRLSTLND</sequence>
<evidence type="ECO:0000313" key="3">
    <source>
        <dbReference type="EMBL" id="CAF4164944.1"/>
    </source>
</evidence>
<dbReference type="InterPro" id="IPR035897">
    <property type="entry name" value="Toll_tir_struct_dom_sf"/>
</dbReference>
<keyword evidence="4" id="KW-1185">Reference proteome</keyword>
<protein>
    <recommendedName>
        <fullName evidence="5">TIR domain-containing protein</fullName>
    </recommendedName>
</protein>
<evidence type="ECO:0000313" key="4">
    <source>
        <dbReference type="Proteomes" id="UP000663829"/>
    </source>
</evidence>
<feature type="region of interest" description="Disordered" evidence="1">
    <location>
        <begin position="90"/>
        <end position="115"/>
    </location>
</feature>
<dbReference type="Proteomes" id="UP000663829">
    <property type="component" value="Unassembled WGS sequence"/>
</dbReference>
<evidence type="ECO:0000313" key="2">
    <source>
        <dbReference type="EMBL" id="CAF1319982.1"/>
    </source>
</evidence>
<proteinExistence type="predicted"/>
<comment type="caution">
    <text evidence="2">The sequence shown here is derived from an EMBL/GenBank/DDBJ whole genome shotgun (WGS) entry which is preliminary data.</text>
</comment>
<dbReference type="Proteomes" id="UP000681722">
    <property type="component" value="Unassembled WGS sequence"/>
</dbReference>
<accession>A0A815EU15</accession>
<dbReference type="AlphaFoldDB" id="A0A815EU15"/>
<dbReference type="SUPFAM" id="SSF52200">
    <property type="entry name" value="Toll/Interleukin receptor TIR domain"/>
    <property type="match status" value="1"/>
</dbReference>
<evidence type="ECO:0000256" key="1">
    <source>
        <dbReference type="SAM" id="MobiDB-lite"/>
    </source>
</evidence>
<dbReference type="EMBL" id="CAJNOQ010013356">
    <property type="protein sequence ID" value="CAF1319982.1"/>
    <property type="molecule type" value="Genomic_DNA"/>
</dbReference>
<name>A0A815EU15_9BILA</name>